<protein>
    <recommendedName>
        <fullName evidence="4">PDZ domain-containing protein</fullName>
    </recommendedName>
</protein>
<keyword evidence="3" id="KW-1185">Reference proteome</keyword>
<sequence>MATALNRRFDVLCHSGVCPSHLIDVLSLLVAHANDTELFKTELRHGGGGEVGAVTTGAGSVRATSSTGPANCTDRAPGDARERQAADRRIQLMYKQAEDPEVLDDALRASHETVLIAAERSLQTYAEDLKHINDIAMATSAKHLRAMRVETQQQMEMFRDRVCGNVVERTKEELEVMRSELTASVRDDISDMVRQLHQVSLSTQQQLQELTSSYTDFVAQAHDVLTAAPLADVYETVKTVEYVQKQMDCMEATALSKSDVKALEERLKHLECTVATLGPVAEKSDGAAAAASRDSVSTNVPLPLPLSQQKSLPSNGSVPHRSPRSKSTSPPPSHVHFSQSASAKDQPLSTTAASRPPVQRTLAERLGVTVEAVGDGVVLVGVSPGSAAAAHRLGVGHIISHVGRTAVATPAAFEEALRASEGLVVKITTYDPFNGRVRVLTAQPF</sequence>
<organism evidence="2 3">
    <name type="scientific">Leishmania panamensis</name>
    <dbReference type="NCBI Taxonomy" id="5679"/>
    <lineage>
        <taxon>Eukaryota</taxon>
        <taxon>Discoba</taxon>
        <taxon>Euglenozoa</taxon>
        <taxon>Kinetoplastea</taxon>
        <taxon>Metakinetoplastina</taxon>
        <taxon>Trypanosomatida</taxon>
        <taxon>Trypanosomatidae</taxon>
        <taxon>Leishmaniinae</taxon>
        <taxon>Leishmania</taxon>
        <taxon>Leishmania guyanensis species complex</taxon>
    </lineage>
</organism>
<dbReference type="VEuPathDB" id="TriTrypDB:LPAL13_350009300"/>
<feature type="region of interest" description="Disordered" evidence="1">
    <location>
        <begin position="283"/>
        <end position="358"/>
    </location>
</feature>
<dbReference type="OrthoDB" id="265078at2759"/>
<feature type="compositionally biased region" description="Polar residues" evidence="1">
    <location>
        <begin position="336"/>
        <end position="353"/>
    </location>
</feature>
<dbReference type="KEGG" id="lpan:LPMP_350400"/>
<dbReference type="AlphaFoldDB" id="A0A088S1T0"/>
<feature type="region of interest" description="Disordered" evidence="1">
    <location>
        <begin position="59"/>
        <end position="82"/>
    </location>
</feature>
<evidence type="ECO:0000313" key="2">
    <source>
        <dbReference type="EMBL" id="AIO02179.1"/>
    </source>
</evidence>
<dbReference type="Gene3D" id="2.30.42.10">
    <property type="match status" value="1"/>
</dbReference>
<dbReference type="VEuPathDB" id="TriTrypDB:LPMP_350400"/>
<accession>A0A088S1T0</accession>
<dbReference type="SUPFAM" id="SSF50156">
    <property type="entry name" value="PDZ domain-like"/>
    <property type="match status" value="1"/>
</dbReference>
<dbReference type="GeneID" id="22579069"/>
<name>A0A088S1T0_LEIPA</name>
<dbReference type="InterPro" id="IPR036034">
    <property type="entry name" value="PDZ_sf"/>
</dbReference>
<dbReference type="EMBL" id="CP009404">
    <property type="protein sequence ID" value="AIO02179.1"/>
    <property type="molecule type" value="Genomic_DNA"/>
</dbReference>
<dbReference type="eggNOG" id="ENOG502S23C">
    <property type="taxonomic scope" value="Eukaryota"/>
</dbReference>
<proteinExistence type="predicted"/>
<feature type="compositionally biased region" description="Low complexity" evidence="1">
    <location>
        <begin position="305"/>
        <end position="314"/>
    </location>
</feature>
<evidence type="ECO:0000256" key="1">
    <source>
        <dbReference type="SAM" id="MobiDB-lite"/>
    </source>
</evidence>
<dbReference type="RefSeq" id="XP_010702979.1">
    <property type="nucleotide sequence ID" value="XM_010704677.1"/>
</dbReference>
<dbReference type="Proteomes" id="UP000063063">
    <property type="component" value="Chromosome 35"/>
</dbReference>
<gene>
    <name evidence="2" type="ORF">LPMP_350400</name>
</gene>
<reference evidence="2 3" key="1">
    <citation type="journal article" date="2015" name="Sci. Rep.">
        <title>The genome of Leishmania panamensis: insights into genomics of the L. (Viannia) subgenus.</title>
        <authorList>
            <person name="Llanes A."/>
            <person name="Restrepo C.M."/>
            <person name="Vecchio G.D."/>
            <person name="Anguizola F.J."/>
            <person name="Lleonart R."/>
        </authorList>
    </citation>
    <scope>NUCLEOTIDE SEQUENCE [LARGE SCALE GENOMIC DNA]</scope>
    <source>
        <strain evidence="2 3">MHOM/PA/94/PSC-1</strain>
    </source>
</reference>
<evidence type="ECO:0000313" key="3">
    <source>
        <dbReference type="Proteomes" id="UP000063063"/>
    </source>
</evidence>
<evidence type="ECO:0008006" key="4">
    <source>
        <dbReference type="Google" id="ProtNLM"/>
    </source>
</evidence>